<dbReference type="InterPro" id="IPR001509">
    <property type="entry name" value="Epimerase_deHydtase"/>
</dbReference>
<dbReference type="PANTHER" id="PTHR12126:SF11">
    <property type="entry name" value="NADH DEHYDROGENASE [UBIQUINONE] 1 ALPHA SUBCOMPLEX SUBUNIT 9, MITOCHONDRIAL"/>
    <property type="match status" value="1"/>
</dbReference>
<dbReference type="Gene3D" id="3.40.50.720">
    <property type="entry name" value="NAD(P)-binding Rossmann-like Domain"/>
    <property type="match status" value="1"/>
</dbReference>
<comment type="caution">
    <text evidence="2">The sequence shown here is derived from an EMBL/GenBank/DDBJ whole genome shotgun (WGS) entry which is preliminary data.</text>
</comment>
<dbReference type="EMBL" id="JBBUTH010000011">
    <property type="protein sequence ID" value="MEK8053532.1"/>
    <property type="molecule type" value="Genomic_DNA"/>
</dbReference>
<dbReference type="PANTHER" id="PTHR12126">
    <property type="entry name" value="NADH-UBIQUINONE OXIDOREDUCTASE 39 KDA SUBUNIT-RELATED"/>
    <property type="match status" value="1"/>
</dbReference>
<evidence type="ECO:0000313" key="2">
    <source>
        <dbReference type="EMBL" id="MEK8053532.1"/>
    </source>
</evidence>
<feature type="domain" description="NAD-dependent epimerase/dehydratase" evidence="1">
    <location>
        <begin position="6"/>
        <end position="208"/>
    </location>
</feature>
<protein>
    <submittedName>
        <fullName evidence="2">Complex I NDUFA9 subunit family protein</fullName>
    </submittedName>
</protein>
<dbReference type="Proteomes" id="UP001365405">
    <property type="component" value="Unassembled WGS sequence"/>
</dbReference>
<reference evidence="2 3" key="1">
    <citation type="submission" date="2024-04" db="EMBL/GenBank/DDBJ databases">
        <title>Novel species of the genus Ideonella isolated from streams.</title>
        <authorList>
            <person name="Lu H."/>
        </authorList>
    </citation>
    <scope>NUCLEOTIDE SEQUENCE [LARGE SCALE GENOMIC DNA]</scope>
    <source>
        <strain evidence="2 3">DXS22W</strain>
    </source>
</reference>
<keyword evidence="3" id="KW-1185">Reference proteome</keyword>
<gene>
    <name evidence="2" type="ORF">AACH10_24965</name>
</gene>
<sequence>MTPQRIVITGGSGFVGRALCERLVSTWPGCRLVVPTRHLPNARAVQSLPTVDVLACDVHQPAQLAALLQGADALVHLVAVLHGDAARFDRVHVALPRTLAAAARAAGIRRVVHVSALGVAADAPSNYLRSKAAGEAVWRQAEQVDGAGGLDVRILRPSVIFGEDDRFTNLFAGLLKLFPLMPLAGTGARFQPVWVGDVAQAIVELTRRDDLTSATVEAAGPEVLTLGQIVQRVGAMSGRPRPVLPLPEWAGMLQAAGMALLPGEPPMSRDNVLSMRVPNVAGGTLPGLSALGITPQPLARLAAHFAPARPAYQWR</sequence>
<organism evidence="2 3">
    <name type="scientific">Pseudaquabacterium inlustre</name>
    <dbReference type="NCBI Taxonomy" id="2984192"/>
    <lineage>
        <taxon>Bacteria</taxon>
        <taxon>Pseudomonadati</taxon>
        <taxon>Pseudomonadota</taxon>
        <taxon>Betaproteobacteria</taxon>
        <taxon>Burkholderiales</taxon>
        <taxon>Sphaerotilaceae</taxon>
        <taxon>Pseudaquabacterium</taxon>
    </lineage>
</organism>
<dbReference type="Pfam" id="PF01370">
    <property type="entry name" value="Epimerase"/>
    <property type="match status" value="1"/>
</dbReference>
<dbReference type="InterPro" id="IPR036291">
    <property type="entry name" value="NAD(P)-bd_dom_sf"/>
</dbReference>
<dbReference type="SUPFAM" id="SSF51735">
    <property type="entry name" value="NAD(P)-binding Rossmann-fold domains"/>
    <property type="match status" value="1"/>
</dbReference>
<dbReference type="InterPro" id="IPR051207">
    <property type="entry name" value="ComplexI_NDUFA9_subunit"/>
</dbReference>
<name>A0ABU9CNY5_9BURK</name>
<proteinExistence type="predicted"/>
<evidence type="ECO:0000313" key="3">
    <source>
        <dbReference type="Proteomes" id="UP001365405"/>
    </source>
</evidence>
<evidence type="ECO:0000259" key="1">
    <source>
        <dbReference type="Pfam" id="PF01370"/>
    </source>
</evidence>
<dbReference type="CDD" id="cd05271">
    <property type="entry name" value="NDUFA9_like_SDR_a"/>
    <property type="match status" value="1"/>
</dbReference>
<dbReference type="RefSeq" id="WP_341413256.1">
    <property type="nucleotide sequence ID" value="NZ_JBBUTH010000011.1"/>
</dbReference>
<accession>A0ABU9CNY5</accession>